<dbReference type="EMBL" id="CP001323">
    <property type="protein sequence ID" value="ACO60746.1"/>
    <property type="molecule type" value="Genomic_DNA"/>
</dbReference>
<evidence type="ECO:0000256" key="3">
    <source>
        <dbReference type="ARBA" id="ARBA00022502"/>
    </source>
</evidence>
<dbReference type="EC" id="2.4.1.198" evidence="2"/>
<dbReference type="RefSeq" id="XP_002499488.1">
    <property type="nucleotide sequence ID" value="XM_002499442.1"/>
</dbReference>
<dbReference type="GeneID" id="8241164"/>
<feature type="domain" description="Glycosyl transferase family 1" evidence="7">
    <location>
        <begin position="206"/>
        <end position="345"/>
    </location>
</feature>
<dbReference type="GO" id="GO:0000506">
    <property type="term" value="C:glycosylphosphatidylinositol-N-acetylglucosaminyltransferase (GPI-GnT) complex"/>
    <property type="evidence" value="ECO:0007669"/>
    <property type="project" value="TreeGrafter"/>
</dbReference>
<reference evidence="9 10" key="1">
    <citation type="journal article" date="2009" name="Science">
        <title>Green evolution and dynamic adaptations revealed by genomes of the marine picoeukaryotes Micromonas.</title>
        <authorList>
            <person name="Worden A.Z."/>
            <person name="Lee J.H."/>
            <person name="Mock T."/>
            <person name="Rouze P."/>
            <person name="Simmons M.P."/>
            <person name="Aerts A.L."/>
            <person name="Allen A.E."/>
            <person name="Cuvelier M.L."/>
            <person name="Derelle E."/>
            <person name="Everett M.V."/>
            <person name="Foulon E."/>
            <person name="Grimwood J."/>
            <person name="Gundlach H."/>
            <person name="Henrissat B."/>
            <person name="Napoli C."/>
            <person name="McDonald S.M."/>
            <person name="Parker M.S."/>
            <person name="Rombauts S."/>
            <person name="Salamov A."/>
            <person name="Von Dassow P."/>
            <person name="Badger J.H."/>
            <person name="Coutinho P.M."/>
            <person name="Demir E."/>
            <person name="Dubchak I."/>
            <person name="Gentemann C."/>
            <person name="Eikrem W."/>
            <person name="Gready J.E."/>
            <person name="John U."/>
            <person name="Lanier W."/>
            <person name="Lindquist E.A."/>
            <person name="Lucas S."/>
            <person name="Mayer K.F."/>
            <person name="Moreau H."/>
            <person name="Not F."/>
            <person name="Otillar R."/>
            <person name="Panaud O."/>
            <person name="Pangilinan J."/>
            <person name="Paulsen I."/>
            <person name="Piegu B."/>
            <person name="Poliakov A."/>
            <person name="Robbens S."/>
            <person name="Schmutz J."/>
            <person name="Toulza E."/>
            <person name="Wyss T."/>
            <person name="Zelensky A."/>
            <person name="Zhou K."/>
            <person name="Armbrust E.V."/>
            <person name="Bhattacharya D."/>
            <person name="Goodenough U.W."/>
            <person name="Van de Peer Y."/>
            <person name="Grigoriev I.V."/>
        </authorList>
    </citation>
    <scope>NUCLEOTIDE SEQUENCE [LARGE SCALE GENOMIC DNA]</scope>
    <source>
        <strain evidence="10">RCC299 / NOUM17</strain>
    </source>
</reference>
<sequence>MPLRSVLLVSDFFLPNLGGVELHMYSLAQRLIARGHKVTVLTHAYGDRCGVRHMTNGLKVYYVPRVPVYNGATLPDIFGHSDLLRLILLRERVTVVHSHQAFAVMGHQACFHARTMGYKCVFTDHSLFGFSDASHIHMNKLLVLTLADCNHVVCVSHTAKENTVLRSGVPPQRVSVIPNAVDAVRFVPDPTKRGLRMDGSKAEFGRITVAVTARLAYRKGVHLLAGVIPLACERFPRVDFLIAGDGSMRPHLEEMTKSNGLTERVTLLGNVPHARVSDVLQRAHVFLNCSLTESFCIAILEAACCGCLVVATGVGGVPEVLPPDLLYLAKPNPAALVDALNDAIEALDTAGGGDSSEGSTEGSRRAAVDPVAIHERVAEMYSWDDVAERVERVYERAHATEDTLVGRLVRLSRCGAFAGPLFACVAAVDYVFWRWCEWWRPARTVEPAPDFVPDDADFVLVEEE</sequence>
<dbReference type="SUPFAM" id="SSF53756">
    <property type="entry name" value="UDP-Glycosyltransferase/glycogen phosphorylase"/>
    <property type="match status" value="1"/>
</dbReference>
<dbReference type="OrthoDB" id="734129at2759"/>
<evidence type="ECO:0000256" key="1">
    <source>
        <dbReference type="ARBA" id="ARBA00004687"/>
    </source>
</evidence>
<evidence type="ECO:0000256" key="6">
    <source>
        <dbReference type="ARBA" id="ARBA00032160"/>
    </source>
</evidence>
<dbReference type="InterPro" id="IPR001296">
    <property type="entry name" value="Glyco_trans_1"/>
</dbReference>
<dbReference type="AlphaFoldDB" id="C1E028"/>
<keyword evidence="10" id="KW-1185">Reference proteome</keyword>
<keyword evidence="3" id="KW-0337">GPI-anchor biosynthesis</keyword>
<keyword evidence="5 9" id="KW-0808">Transferase</keyword>
<dbReference type="GO" id="GO:0017176">
    <property type="term" value="F:phosphatidylinositol N-acetylglucosaminyltransferase activity"/>
    <property type="evidence" value="ECO:0007669"/>
    <property type="project" value="UniProtKB-EC"/>
</dbReference>
<dbReference type="Gene3D" id="3.40.50.2000">
    <property type="entry name" value="Glycogen Phosphorylase B"/>
    <property type="match status" value="2"/>
</dbReference>
<evidence type="ECO:0000259" key="8">
    <source>
        <dbReference type="Pfam" id="PF08288"/>
    </source>
</evidence>
<evidence type="ECO:0000259" key="7">
    <source>
        <dbReference type="Pfam" id="PF00534"/>
    </source>
</evidence>
<dbReference type="eggNOG" id="KOG1111">
    <property type="taxonomic scope" value="Eukaryota"/>
</dbReference>
<dbReference type="Proteomes" id="UP000002009">
    <property type="component" value="Chromosome 2"/>
</dbReference>
<dbReference type="STRING" id="296587.C1E028"/>
<protein>
    <recommendedName>
        <fullName evidence="2">phosphatidylinositol N-acetylglucosaminyltransferase</fullName>
        <ecNumber evidence="2">2.4.1.198</ecNumber>
    </recommendedName>
    <alternativeName>
        <fullName evidence="6">GlcNAc-PI synthesis protein</fullName>
    </alternativeName>
</protein>
<comment type="pathway">
    <text evidence="1">Glycolipid biosynthesis; glycosylphosphatidylinositol-anchor biosynthesis.</text>
</comment>
<evidence type="ECO:0000256" key="4">
    <source>
        <dbReference type="ARBA" id="ARBA00022676"/>
    </source>
</evidence>
<proteinExistence type="predicted"/>
<dbReference type="InterPro" id="IPR013234">
    <property type="entry name" value="PIGA_GPI_anchor_biosynthesis"/>
</dbReference>
<evidence type="ECO:0000313" key="9">
    <source>
        <dbReference type="EMBL" id="ACO60746.1"/>
    </source>
</evidence>
<evidence type="ECO:0000313" key="10">
    <source>
        <dbReference type="Proteomes" id="UP000002009"/>
    </source>
</evidence>
<gene>
    <name evidence="9" type="ORF">MICPUN_97051</name>
</gene>
<name>C1E028_MICCC</name>
<feature type="domain" description="PIGA GPI anchor biosynthesis" evidence="8">
    <location>
        <begin position="43"/>
        <end position="132"/>
    </location>
</feature>
<dbReference type="OMA" id="SHFWMSG"/>
<accession>C1E028</accession>
<dbReference type="PANTHER" id="PTHR45871">
    <property type="entry name" value="N-ACETYLGLUCOSAMINYL-PHOSPHATIDYLINOSITOL BIOSYNTHETIC PROTEIN"/>
    <property type="match status" value="1"/>
</dbReference>
<dbReference type="GO" id="GO:0006506">
    <property type="term" value="P:GPI anchor biosynthetic process"/>
    <property type="evidence" value="ECO:0007669"/>
    <property type="project" value="UniProtKB-KW"/>
</dbReference>
<keyword evidence="4" id="KW-0328">Glycosyltransferase</keyword>
<evidence type="ECO:0000256" key="2">
    <source>
        <dbReference type="ARBA" id="ARBA00012420"/>
    </source>
</evidence>
<dbReference type="Pfam" id="PF08288">
    <property type="entry name" value="PIGA"/>
    <property type="match status" value="1"/>
</dbReference>
<dbReference type="InParanoid" id="C1E028"/>
<dbReference type="CAZy" id="GT4">
    <property type="family name" value="Glycosyltransferase Family 4"/>
</dbReference>
<dbReference type="Pfam" id="PF00534">
    <property type="entry name" value="Glycos_transf_1"/>
    <property type="match status" value="1"/>
</dbReference>
<evidence type="ECO:0000256" key="5">
    <source>
        <dbReference type="ARBA" id="ARBA00022679"/>
    </source>
</evidence>
<dbReference type="PANTHER" id="PTHR45871:SF1">
    <property type="entry name" value="PHOSPHATIDYLINOSITOL N-ACETYLGLUCOSAMINYLTRANSFERASE SUBUNIT A"/>
    <property type="match status" value="1"/>
</dbReference>
<dbReference type="FunCoup" id="C1E028">
    <property type="interactions" value="1588"/>
</dbReference>
<dbReference type="KEGG" id="mis:MICPUN_97051"/>
<dbReference type="FunFam" id="3.40.50.2000:FF:000026">
    <property type="entry name" value="Phosphatidylinositol N-acetylglucosaminyltransferase subunit A"/>
    <property type="match status" value="1"/>
</dbReference>
<organism evidence="9 10">
    <name type="scientific">Micromonas commoda (strain RCC299 / NOUM17 / CCMP2709)</name>
    <name type="common">Picoplanktonic green alga</name>
    <dbReference type="NCBI Taxonomy" id="296587"/>
    <lineage>
        <taxon>Eukaryota</taxon>
        <taxon>Viridiplantae</taxon>
        <taxon>Chlorophyta</taxon>
        <taxon>Mamiellophyceae</taxon>
        <taxon>Mamiellales</taxon>
        <taxon>Mamiellaceae</taxon>
        <taxon>Micromonas</taxon>
    </lineage>
</organism>